<keyword evidence="3" id="KW-0804">Transcription</keyword>
<accession>A0ABV6X2Q2</accession>
<dbReference type="Proteomes" id="UP001592530">
    <property type="component" value="Unassembled WGS sequence"/>
</dbReference>
<keyword evidence="1" id="KW-0805">Transcription regulation</keyword>
<organism evidence="5 6">
    <name type="scientific">Streptacidiphilus alkalitolerans</name>
    <dbReference type="NCBI Taxonomy" id="3342712"/>
    <lineage>
        <taxon>Bacteria</taxon>
        <taxon>Bacillati</taxon>
        <taxon>Actinomycetota</taxon>
        <taxon>Actinomycetes</taxon>
        <taxon>Kitasatosporales</taxon>
        <taxon>Streptomycetaceae</taxon>
        <taxon>Streptacidiphilus</taxon>
    </lineage>
</organism>
<dbReference type="Pfam" id="PF00356">
    <property type="entry name" value="LacI"/>
    <property type="match status" value="1"/>
</dbReference>
<reference evidence="5 6" key="1">
    <citation type="submission" date="2024-09" db="EMBL/GenBank/DDBJ databases">
        <authorList>
            <person name="Lee S.D."/>
        </authorList>
    </citation>
    <scope>NUCLEOTIDE SEQUENCE [LARGE SCALE GENOMIC DNA]</scope>
    <source>
        <strain evidence="5 6">N1-3</strain>
    </source>
</reference>
<dbReference type="SMART" id="SM00354">
    <property type="entry name" value="HTH_LACI"/>
    <property type="match status" value="1"/>
</dbReference>
<dbReference type="PROSITE" id="PS00356">
    <property type="entry name" value="HTH_LACI_1"/>
    <property type="match status" value="1"/>
</dbReference>
<keyword evidence="2 5" id="KW-0238">DNA-binding</keyword>
<dbReference type="InterPro" id="IPR000843">
    <property type="entry name" value="HTH_LacI"/>
</dbReference>
<evidence type="ECO:0000256" key="3">
    <source>
        <dbReference type="ARBA" id="ARBA00023163"/>
    </source>
</evidence>
<dbReference type="CDD" id="cd06267">
    <property type="entry name" value="PBP1_LacI_sugar_binding-like"/>
    <property type="match status" value="1"/>
</dbReference>
<dbReference type="PROSITE" id="PS50932">
    <property type="entry name" value="HTH_LACI_2"/>
    <property type="match status" value="1"/>
</dbReference>
<dbReference type="SUPFAM" id="SSF47413">
    <property type="entry name" value="lambda repressor-like DNA-binding domains"/>
    <property type="match status" value="1"/>
</dbReference>
<feature type="domain" description="HTH lacI-type" evidence="4">
    <location>
        <begin position="15"/>
        <end position="69"/>
    </location>
</feature>
<evidence type="ECO:0000259" key="4">
    <source>
        <dbReference type="PROSITE" id="PS50932"/>
    </source>
</evidence>
<sequence>MAASESSRAALVRSPTMGDVAAGAGVSRATVSRALSRPERLRPETVERVKQAAQELGYVLNPVAKALSTGRFGNLALVVPDIANPFFPPMIRAMEGLADRAGFSVFLGNADEDPAREHKLLGQLAKQVDGIVLASSRMTEELIREHAERRPLVLVNRDVAGLPRVLVDSAGGVAQAVEHLAGLGHRHIAYLNGPSRSWSNTQRRRTVQRTAERLGRSVSMVAARLSSYEAGRRAVPALLDCGASAVIAFDDLLAHGVLTGLAERGVAVPSAFSVVGCDDVLAAQTHPQLTTVSARAAEAGRAAVELLTGRLASAVAISDARLMLETSLVVRATTGPAPGR</sequence>
<evidence type="ECO:0000256" key="1">
    <source>
        <dbReference type="ARBA" id="ARBA00023015"/>
    </source>
</evidence>
<evidence type="ECO:0000313" key="6">
    <source>
        <dbReference type="Proteomes" id="UP001592530"/>
    </source>
</evidence>
<dbReference type="InterPro" id="IPR046335">
    <property type="entry name" value="LacI/GalR-like_sensor"/>
</dbReference>
<name>A0ABV6X2Q2_9ACTN</name>
<dbReference type="Gene3D" id="1.10.260.40">
    <property type="entry name" value="lambda repressor-like DNA-binding domains"/>
    <property type="match status" value="1"/>
</dbReference>
<dbReference type="CDD" id="cd01392">
    <property type="entry name" value="HTH_LacI"/>
    <property type="match status" value="1"/>
</dbReference>
<dbReference type="EMBL" id="JBHEZY010000006">
    <property type="protein sequence ID" value="MFC1432544.1"/>
    <property type="molecule type" value="Genomic_DNA"/>
</dbReference>
<gene>
    <name evidence="5" type="ORF">ACEZDB_18005</name>
</gene>
<dbReference type="GO" id="GO:0003677">
    <property type="term" value="F:DNA binding"/>
    <property type="evidence" value="ECO:0007669"/>
    <property type="project" value="UniProtKB-KW"/>
</dbReference>
<dbReference type="InterPro" id="IPR028082">
    <property type="entry name" value="Peripla_BP_I"/>
</dbReference>
<evidence type="ECO:0000256" key="2">
    <source>
        <dbReference type="ARBA" id="ARBA00023125"/>
    </source>
</evidence>
<dbReference type="Gene3D" id="3.40.50.2300">
    <property type="match status" value="2"/>
</dbReference>
<dbReference type="Pfam" id="PF13377">
    <property type="entry name" value="Peripla_BP_3"/>
    <property type="match status" value="1"/>
</dbReference>
<dbReference type="SUPFAM" id="SSF53822">
    <property type="entry name" value="Periplasmic binding protein-like I"/>
    <property type="match status" value="1"/>
</dbReference>
<dbReference type="RefSeq" id="WP_380554520.1">
    <property type="nucleotide sequence ID" value="NZ_JBHEZY010000006.1"/>
</dbReference>
<protein>
    <submittedName>
        <fullName evidence="5">LacI family DNA-binding transcriptional regulator</fullName>
    </submittedName>
</protein>
<evidence type="ECO:0000313" key="5">
    <source>
        <dbReference type="EMBL" id="MFC1432544.1"/>
    </source>
</evidence>
<dbReference type="PANTHER" id="PTHR30146:SF138">
    <property type="entry name" value="TRANSCRIPTIONAL REGULATORY PROTEIN"/>
    <property type="match status" value="1"/>
</dbReference>
<dbReference type="InterPro" id="IPR010982">
    <property type="entry name" value="Lambda_DNA-bd_dom_sf"/>
</dbReference>
<proteinExistence type="predicted"/>
<comment type="caution">
    <text evidence="5">The sequence shown here is derived from an EMBL/GenBank/DDBJ whole genome shotgun (WGS) entry which is preliminary data.</text>
</comment>
<dbReference type="PANTHER" id="PTHR30146">
    <property type="entry name" value="LACI-RELATED TRANSCRIPTIONAL REPRESSOR"/>
    <property type="match status" value="1"/>
</dbReference>